<keyword evidence="1" id="KW-1133">Transmembrane helix</keyword>
<dbReference type="RefSeq" id="WP_204939512.1">
    <property type="nucleotide sequence ID" value="NZ_BAAAUM010000001.1"/>
</dbReference>
<organism evidence="2 3">
    <name type="scientific">Microbacterium keratanolyticum</name>
    <dbReference type="NCBI Taxonomy" id="67574"/>
    <lineage>
        <taxon>Bacteria</taxon>
        <taxon>Bacillati</taxon>
        <taxon>Actinomycetota</taxon>
        <taxon>Actinomycetes</taxon>
        <taxon>Micrococcales</taxon>
        <taxon>Microbacteriaceae</taxon>
        <taxon>Microbacterium</taxon>
    </lineage>
</organism>
<name>A0A9W6M8V0_9MICO</name>
<proteinExistence type="predicted"/>
<comment type="caution">
    <text evidence="2">The sequence shown here is derived from an EMBL/GenBank/DDBJ whole genome shotgun (WGS) entry which is preliminary data.</text>
</comment>
<dbReference type="Pfam" id="PF14030">
    <property type="entry name" value="DUF4245"/>
    <property type="match status" value="1"/>
</dbReference>
<keyword evidence="1" id="KW-0472">Membrane</keyword>
<dbReference type="EMBL" id="BSET01000001">
    <property type="protein sequence ID" value="GLK01913.1"/>
    <property type="molecule type" value="Genomic_DNA"/>
</dbReference>
<sequence length="216" mass="22798">MSRTPKSAPIVAELGRPETPQETADRKAAATKAYRSSQTIRSLLAAILVTLGMVLIIVLMVPRGERVAAPEIDVSAIAANVESTVGSPAIVPDLGDFWRVNKAELEGGSPAVWDITLAPSAENESGFIRIAQAFDSDSSWAPQRLNGIAAKDTTTIDGLTWDVYPIGDRGQANVTYAIGTQAGPDYVLLYGSRSADSTAELAATLTTQIRALSETP</sequence>
<feature type="transmembrane region" description="Helical" evidence="1">
    <location>
        <begin position="42"/>
        <end position="61"/>
    </location>
</feature>
<gene>
    <name evidence="2" type="ORF">GCM10017596_16280</name>
</gene>
<protein>
    <recommendedName>
        <fullName evidence="4">DUF4245 domain-containing protein</fullName>
    </recommendedName>
</protein>
<evidence type="ECO:0000313" key="3">
    <source>
        <dbReference type="Proteomes" id="UP001142325"/>
    </source>
</evidence>
<dbReference type="Proteomes" id="UP001142325">
    <property type="component" value="Unassembled WGS sequence"/>
</dbReference>
<evidence type="ECO:0008006" key="4">
    <source>
        <dbReference type="Google" id="ProtNLM"/>
    </source>
</evidence>
<evidence type="ECO:0000256" key="1">
    <source>
        <dbReference type="SAM" id="Phobius"/>
    </source>
</evidence>
<keyword evidence="3" id="KW-1185">Reference proteome</keyword>
<reference evidence="2" key="1">
    <citation type="journal article" date="2014" name="Int. J. Syst. Evol. Microbiol.">
        <title>Complete genome sequence of Corynebacterium casei LMG S-19264T (=DSM 44701T), isolated from a smear-ripened cheese.</title>
        <authorList>
            <consortium name="US DOE Joint Genome Institute (JGI-PGF)"/>
            <person name="Walter F."/>
            <person name="Albersmeier A."/>
            <person name="Kalinowski J."/>
            <person name="Ruckert C."/>
        </authorList>
    </citation>
    <scope>NUCLEOTIDE SEQUENCE</scope>
    <source>
        <strain evidence="2">VKM Ac-1958</strain>
    </source>
</reference>
<accession>A0A9W6M8V0</accession>
<dbReference type="AlphaFoldDB" id="A0A9W6M8V0"/>
<reference evidence="2" key="2">
    <citation type="submission" date="2023-01" db="EMBL/GenBank/DDBJ databases">
        <authorList>
            <person name="Sun Q."/>
            <person name="Evtushenko L."/>
        </authorList>
    </citation>
    <scope>NUCLEOTIDE SEQUENCE</scope>
    <source>
        <strain evidence="2">VKM Ac-1958</strain>
    </source>
</reference>
<dbReference type="InterPro" id="IPR025339">
    <property type="entry name" value="DUF4245"/>
</dbReference>
<evidence type="ECO:0000313" key="2">
    <source>
        <dbReference type="EMBL" id="GLK01913.1"/>
    </source>
</evidence>
<keyword evidence="1" id="KW-0812">Transmembrane</keyword>